<dbReference type="SUPFAM" id="SSF51735">
    <property type="entry name" value="NAD(P)-binding Rossmann-fold domains"/>
    <property type="match status" value="1"/>
</dbReference>
<proteinExistence type="inferred from homology"/>
<evidence type="ECO:0000256" key="2">
    <source>
        <dbReference type="ARBA" id="ARBA00022857"/>
    </source>
</evidence>
<dbReference type="OrthoDB" id="47007at2759"/>
<dbReference type="Gene3D" id="3.40.50.720">
    <property type="entry name" value="NAD(P)-binding Rossmann-like Domain"/>
    <property type="match status" value="1"/>
</dbReference>
<organism evidence="5 6">
    <name type="scientific">Aspergillus clavatus (strain ATCC 1007 / CBS 513.65 / DSM 816 / NCTC 3887 / NRRL 1 / QM 1276 / 107)</name>
    <dbReference type="NCBI Taxonomy" id="344612"/>
    <lineage>
        <taxon>Eukaryota</taxon>
        <taxon>Fungi</taxon>
        <taxon>Dikarya</taxon>
        <taxon>Ascomycota</taxon>
        <taxon>Pezizomycotina</taxon>
        <taxon>Eurotiomycetes</taxon>
        <taxon>Eurotiomycetidae</taxon>
        <taxon>Eurotiales</taxon>
        <taxon>Aspergillaceae</taxon>
        <taxon>Aspergillus</taxon>
        <taxon>Aspergillus subgen. Fumigati</taxon>
    </lineage>
</organism>
<evidence type="ECO:0000313" key="5">
    <source>
        <dbReference type="EMBL" id="EAW11395.1"/>
    </source>
</evidence>
<keyword evidence="3" id="KW-0560">Oxidoreductase</keyword>
<accession>A1CEU6</accession>
<dbReference type="KEGG" id="act:ACLA_090880"/>
<dbReference type="InterPro" id="IPR002347">
    <property type="entry name" value="SDR_fam"/>
</dbReference>
<keyword evidence="2" id="KW-0521">NADP</keyword>
<dbReference type="Pfam" id="PF13561">
    <property type="entry name" value="adh_short_C2"/>
    <property type="match status" value="1"/>
</dbReference>
<dbReference type="PANTHER" id="PTHR48107">
    <property type="entry name" value="NADPH-DEPENDENT ALDEHYDE REDUCTASE-LIKE PROTEIN, CHLOROPLASTIC-RELATED"/>
    <property type="match status" value="1"/>
</dbReference>
<dbReference type="GeneID" id="4704968"/>
<evidence type="ECO:0000313" key="6">
    <source>
        <dbReference type="Proteomes" id="UP000006701"/>
    </source>
</evidence>
<gene>
    <name evidence="5" type="ORF">ACLA_090880</name>
</gene>
<feature type="region of interest" description="Disordered" evidence="4">
    <location>
        <begin position="1"/>
        <end position="30"/>
    </location>
</feature>
<dbReference type="FunFam" id="3.40.50.720:FF:000084">
    <property type="entry name" value="Short-chain dehydrogenase reductase"/>
    <property type="match status" value="1"/>
</dbReference>
<dbReference type="EMBL" id="DS027052">
    <property type="protein sequence ID" value="EAW11395.1"/>
    <property type="molecule type" value="Genomic_DNA"/>
</dbReference>
<dbReference type="GO" id="GO:0044550">
    <property type="term" value="P:secondary metabolite biosynthetic process"/>
    <property type="evidence" value="ECO:0007669"/>
    <property type="project" value="UniProtKB-ARBA"/>
</dbReference>
<dbReference type="RefSeq" id="XP_001272821.1">
    <property type="nucleotide sequence ID" value="XM_001272820.1"/>
</dbReference>
<dbReference type="InterPro" id="IPR036291">
    <property type="entry name" value="NAD(P)-bd_dom_sf"/>
</dbReference>
<dbReference type="eggNOG" id="KOG0725">
    <property type="taxonomic scope" value="Eukaryota"/>
</dbReference>
<sequence>MASPMGNEGVFKAPQTPQSQPKPGLEKNMIPPSEATKLESRGHFVEYTGSGKLADKKVLITGGDSGIGRAVAILMAREGADITIVHLPEEKDDAEETKKAIEAASRTCLLFAGDLRKRDTCRRAVEEHMNRFERLNILINNASKQYMCKDFSDIDLDKVEDIFQCNIIQMMALTRYALPYLSKGDSIINTTSTVTFRGSGSMVDYAATKGAIVGFTRSLATQLIPKGIRVNAVAPGAIYTPIQADTRKAEQMAHWGSKGPLGRPGEPSEVAPTFVFLASADASLYCTCYLGIVQLGSVAQDSADMMYRWADHALLSTG</sequence>
<dbReference type="PROSITE" id="PS00061">
    <property type="entry name" value="ADH_SHORT"/>
    <property type="match status" value="1"/>
</dbReference>
<dbReference type="PANTHER" id="PTHR48107:SF16">
    <property type="entry name" value="NADPH-DEPENDENT ALDEHYDE REDUCTASE 1, CHLOROPLASTIC"/>
    <property type="match status" value="1"/>
</dbReference>
<dbReference type="GO" id="GO:0016614">
    <property type="term" value="F:oxidoreductase activity, acting on CH-OH group of donors"/>
    <property type="evidence" value="ECO:0007669"/>
    <property type="project" value="UniProtKB-ARBA"/>
</dbReference>
<dbReference type="PRINTS" id="PR00081">
    <property type="entry name" value="GDHRDH"/>
</dbReference>
<name>A1CEU6_ASPCL</name>
<evidence type="ECO:0000256" key="4">
    <source>
        <dbReference type="SAM" id="MobiDB-lite"/>
    </source>
</evidence>
<keyword evidence="6" id="KW-1185">Reference proteome</keyword>
<reference evidence="5 6" key="1">
    <citation type="journal article" date="2008" name="PLoS Genet.">
        <title>Genomic islands in the pathogenic filamentous fungus Aspergillus fumigatus.</title>
        <authorList>
            <person name="Fedorova N.D."/>
            <person name="Khaldi N."/>
            <person name="Joardar V.S."/>
            <person name="Maiti R."/>
            <person name="Amedeo P."/>
            <person name="Anderson M.J."/>
            <person name="Crabtree J."/>
            <person name="Silva J.C."/>
            <person name="Badger J.H."/>
            <person name="Albarraq A."/>
            <person name="Angiuoli S."/>
            <person name="Bussey H."/>
            <person name="Bowyer P."/>
            <person name="Cotty P.J."/>
            <person name="Dyer P.S."/>
            <person name="Egan A."/>
            <person name="Galens K."/>
            <person name="Fraser-Liggett C.M."/>
            <person name="Haas B.J."/>
            <person name="Inman J.M."/>
            <person name="Kent R."/>
            <person name="Lemieux S."/>
            <person name="Malavazi I."/>
            <person name="Orvis J."/>
            <person name="Roemer T."/>
            <person name="Ronning C.M."/>
            <person name="Sundaram J.P."/>
            <person name="Sutton G."/>
            <person name="Turner G."/>
            <person name="Venter J.C."/>
            <person name="White O.R."/>
            <person name="Whitty B.R."/>
            <person name="Youngman P."/>
            <person name="Wolfe K.H."/>
            <person name="Goldman G.H."/>
            <person name="Wortman J.R."/>
            <person name="Jiang B."/>
            <person name="Denning D.W."/>
            <person name="Nierman W.C."/>
        </authorList>
    </citation>
    <scope>NUCLEOTIDE SEQUENCE [LARGE SCALE GENOMIC DNA]</scope>
    <source>
        <strain evidence="6">ATCC 1007 / CBS 513.65 / DSM 816 / NCTC 3887 / NRRL 1</strain>
    </source>
</reference>
<dbReference type="HOGENOM" id="CLU_010194_4_3_1"/>
<evidence type="ECO:0000256" key="3">
    <source>
        <dbReference type="ARBA" id="ARBA00023002"/>
    </source>
</evidence>
<dbReference type="VEuPathDB" id="FungiDB:ACLA_090880"/>
<dbReference type="Proteomes" id="UP000006701">
    <property type="component" value="Unassembled WGS sequence"/>
</dbReference>
<dbReference type="InterPro" id="IPR020904">
    <property type="entry name" value="Sc_DH/Rdtase_CS"/>
</dbReference>
<protein>
    <submittedName>
        <fullName evidence="5">Oxidoreductase, short-chain dehydrogenase/reductase family</fullName>
    </submittedName>
</protein>
<comment type="similarity">
    <text evidence="1">Belongs to the short-chain dehydrogenases/reductases (SDR) family.</text>
</comment>
<dbReference type="PRINTS" id="PR00080">
    <property type="entry name" value="SDRFAMILY"/>
</dbReference>
<evidence type="ECO:0000256" key="1">
    <source>
        <dbReference type="ARBA" id="ARBA00006484"/>
    </source>
</evidence>
<dbReference type="AlphaFoldDB" id="A1CEU6"/>
<dbReference type="OMA" id="FSMFHMT"/>